<sequence>MGSIPNSQSNRSKSNTSPLRSLSKQIINRIAVEHATHRIDRTVLRRTLISEESMSNIVSGSRSHYHAAVSV</sequence>
<reference evidence="1" key="1">
    <citation type="submission" date="2013-07" db="EMBL/GenBank/DDBJ databases">
        <title>The genome of an arbuscular mycorrhizal fungus provides insights into the evolution of the oldest plant symbiosis.</title>
        <authorList>
            <consortium name="DOE Joint Genome Institute"/>
            <person name="Tisserant E."/>
            <person name="Malbreil M."/>
            <person name="Kuo A."/>
            <person name="Kohler A."/>
            <person name="Symeonidi A."/>
            <person name="Balestrini R."/>
            <person name="Charron P."/>
            <person name="Duensing N."/>
            <person name="Frei-dit-Frey N."/>
            <person name="Gianinazzi-Pearson V."/>
            <person name="Gilbert B."/>
            <person name="Handa Y."/>
            <person name="Hijri M."/>
            <person name="Kaul R."/>
            <person name="Kawaguchi M."/>
            <person name="Krajinski F."/>
            <person name="Lammers P."/>
            <person name="Lapierre D."/>
            <person name="Masclaux F.G."/>
            <person name="Murat C."/>
            <person name="Morin E."/>
            <person name="Ndikumana S."/>
            <person name="Pagni M."/>
            <person name="Petitpierre D."/>
            <person name="Requena N."/>
            <person name="Rosikiewicz P."/>
            <person name="Riley R."/>
            <person name="Saito K."/>
            <person name="San Clemente H."/>
            <person name="Shapiro H."/>
            <person name="van Tuinen D."/>
            <person name="Becard G."/>
            <person name="Bonfante P."/>
            <person name="Paszkowski U."/>
            <person name="Shachar-Hill Y."/>
            <person name="Young J.P."/>
            <person name="Sanders I.R."/>
            <person name="Henrissat B."/>
            <person name="Rensing S.A."/>
            <person name="Grigoriev I.V."/>
            <person name="Corradi N."/>
            <person name="Roux C."/>
            <person name="Martin F."/>
        </authorList>
    </citation>
    <scope>NUCLEOTIDE SEQUENCE</scope>
    <source>
        <strain evidence="1">DAOM 197198</strain>
    </source>
</reference>
<gene>
    <name evidence="1" type="ORF">GLOINDRAFT_270275</name>
</gene>
<evidence type="ECO:0000313" key="1">
    <source>
        <dbReference type="EMBL" id="ESA00347.1"/>
    </source>
</evidence>
<dbReference type="EMBL" id="KI297274">
    <property type="protein sequence ID" value="ESA00347.1"/>
    <property type="molecule type" value="Genomic_DNA"/>
</dbReference>
<accession>U9SZ04</accession>
<dbReference type="AlphaFoldDB" id="U9SZ04"/>
<protein>
    <submittedName>
        <fullName evidence="1">Uncharacterized protein</fullName>
    </submittedName>
</protein>
<name>U9SZ04_RHIID</name>
<proteinExistence type="predicted"/>
<dbReference type="HOGENOM" id="CLU_2741354_0_0_1"/>
<organism evidence="1">
    <name type="scientific">Rhizophagus irregularis (strain DAOM 181602 / DAOM 197198 / MUCL 43194)</name>
    <name type="common">Arbuscular mycorrhizal fungus</name>
    <name type="synonym">Glomus intraradices</name>
    <dbReference type="NCBI Taxonomy" id="747089"/>
    <lineage>
        <taxon>Eukaryota</taxon>
        <taxon>Fungi</taxon>
        <taxon>Fungi incertae sedis</taxon>
        <taxon>Mucoromycota</taxon>
        <taxon>Glomeromycotina</taxon>
        <taxon>Glomeromycetes</taxon>
        <taxon>Glomerales</taxon>
        <taxon>Glomeraceae</taxon>
        <taxon>Rhizophagus</taxon>
    </lineage>
</organism>